<keyword evidence="10" id="KW-0675">Receptor</keyword>
<dbReference type="GeneID" id="17311007"/>
<feature type="transmembrane region" description="Helical" evidence="11">
    <location>
        <begin position="87"/>
        <end position="107"/>
    </location>
</feature>
<accession>L1K0X2</accession>
<keyword evidence="14" id="KW-1185">Reference proteome</keyword>
<dbReference type="HOGENOM" id="CLU_054785_5_2_1"/>
<dbReference type="PaxDb" id="55529-EKX54486"/>
<keyword evidence="3" id="KW-0600">Photoreceptor protein</keyword>
<evidence type="ECO:0000256" key="11">
    <source>
        <dbReference type="SAM" id="Phobius"/>
    </source>
</evidence>
<evidence type="ECO:0000256" key="1">
    <source>
        <dbReference type="ARBA" id="ARBA00004141"/>
    </source>
</evidence>
<dbReference type="SMART" id="SM01021">
    <property type="entry name" value="Bac_rhodopsin"/>
    <property type="match status" value="1"/>
</dbReference>
<comment type="similarity">
    <text evidence="2">Belongs to the archaeal/bacterial/fungal opsin family.</text>
</comment>
<keyword evidence="7 11" id="KW-1133">Transmembrane helix</keyword>
<dbReference type="AlphaFoldDB" id="L1K0X2"/>
<dbReference type="PANTHER" id="PTHR28286:SF2">
    <property type="entry name" value="BACTERIORHODOPSIN _OPSIN, NOPA (EUROFUNG)"/>
    <property type="match status" value="1"/>
</dbReference>
<dbReference type="GO" id="GO:0007602">
    <property type="term" value="P:phototransduction"/>
    <property type="evidence" value="ECO:0007669"/>
    <property type="project" value="UniProtKB-KW"/>
</dbReference>
<feature type="transmembrane region" description="Helical" evidence="11">
    <location>
        <begin position="146"/>
        <end position="165"/>
    </location>
</feature>
<dbReference type="GO" id="GO:0016020">
    <property type="term" value="C:membrane"/>
    <property type="evidence" value="ECO:0007669"/>
    <property type="project" value="UniProtKB-SubCell"/>
</dbReference>
<evidence type="ECO:0000256" key="9">
    <source>
        <dbReference type="ARBA" id="ARBA00023136"/>
    </source>
</evidence>
<reference evidence="14" key="2">
    <citation type="submission" date="2012-11" db="EMBL/GenBank/DDBJ databases">
        <authorList>
            <person name="Kuo A."/>
            <person name="Curtis B.A."/>
            <person name="Tanifuji G."/>
            <person name="Burki F."/>
            <person name="Gruber A."/>
            <person name="Irimia M."/>
            <person name="Maruyama S."/>
            <person name="Arias M.C."/>
            <person name="Ball S.G."/>
            <person name="Gile G.H."/>
            <person name="Hirakawa Y."/>
            <person name="Hopkins J.F."/>
            <person name="Rensing S.A."/>
            <person name="Schmutz J."/>
            <person name="Symeonidi A."/>
            <person name="Elias M."/>
            <person name="Eveleigh R.J."/>
            <person name="Herman E.K."/>
            <person name="Klute M.J."/>
            <person name="Nakayama T."/>
            <person name="Obornik M."/>
            <person name="Reyes-Prieto A."/>
            <person name="Armbrust E.V."/>
            <person name="Aves S.J."/>
            <person name="Beiko R.G."/>
            <person name="Coutinho P."/>
            <person name="Dacks J.B."/>
            <person name="Durnford D.G."/>
            <person name="Fast N.M."/>
            <person name="Green B.R."/>
            <person name="Grisdale C."/>
            <person name="Hempe F."/>
            <person name="Henrissat B."/>
            <person name="Hoppner M.P."/>
            <person name="Ishida K.-I."/>
            <person name="Kim E."/>
            <person name="Koreny L."/>
            <person name="Kroth P.G."/>
            <person name="Liu Y."/>
            <person name="Malik S.-B."/>
            <person name="Maier U.G."/>
            <person name="McRose D."/>
            <person name="Mock T."/>
            <person name="Neilson J.A."/>
            <person name="Onodera N.T."/>
            <person name="Poole A.M."/>
            <person name="Pritham E.J."/>
            <person name="Richards T.A."/>
            <person name="Rocap G."/>
            <person name="Roy S.W."/>
            <person name="Sarai C."/>
            <person name="Schaack S."/>
            <person name="Shirato S."/>
            <person name="Slamovits C.H."/>
            <person name="Spencer D.F."/>
            <person name="Suzuki S."/>
            <person name="Worden A.Z."/>
            <person name="Zauner S."/>
            <person name="Barry K."/>
            <person name="Bell C."/>
            <person name="Bharti A.K."/>
            <person name="Crow J.A."/>
            <person name="Grimwood J."/>
            <person name="Kramer R."/>
            <person name="Lindquist E."/>
            <person name="Lucas S."/>
            <person name="Salamov A."/>
            <person name="McFadden G.I."/>
            <person name="Lane C.E."/>
            <person name="Keeling P.J."/>
            <person name="Gray M.W."/>
            <person name="Grigoriev I.V."/>
            <person name="Archibald J.M."/>
        </authorList>
    </citation>
    <scope>NUCLEOTIDE SEQUENCE</scope>
    <source>
        <strain evidence="14">CCMP2712</strain>
    </source>
</reference>
<evidence type="ECO:0000256" key="5">
    <source>
        <dbReference type="ARBA" id="ARBA00022692"/>
    </source>
</evidence>
<dbReference type="KEGG" id="gtt:GUITHDRAFT_150025"/>
<evidence type="ECO:0000256" key="4">
    <source>
        <dbReference type="ARBA" id="ARBA00022606"/>
    </source>
</evidence>
<keyword evidence="8" id="KW-0157">Chromophore</keyword>
<evidence type="ECO:0000313" key="12">
    <source>
        <dbReference type="EMBL" id="EKX54486.1"/>
    </source>
</evidence>
<evidence type="ECO:0000256" key="7">
    <source>
        <dbReference type="ARBA" id="ARBA00022989"/>
    </source>
</evidence>
<dbReference type="Gene3D" id="1.20.1070.10">
    <property type="entry name" value="Rhodopsin 7-helix transmembrane proteins"/>
    <property type="match status" value="1"/>
</dbReference>
<proteinExistence type="inferred from homology"/>
<evidence type="ECO:0000313" key="13">
    <source>
        <dbReference type="EnsemblProtists" id="EKX54486"/>
    </source>
</evidence>
<evidence type="ECO:0000256" key="6">
    <source>
        <dbReference type="ARBA" id="ARBA00022925"/>
    </source>
</evidence>
<dbReference type="PANTHER" id="PTHR28286">
    <property type="match status" value="1"/>
</dbReference>
<protein>
    <recommendedName>
        <fullName evidence="15">Rhodopsin</fullName>
    </recommendedName>
</protein>
<dbReference type="EnsemblProtists" id="EKX54486">
    <property type="protein sequence ID" value="EKX54486"/>
    <property type="gene ID" value="GUITHDRAFT_150025"/>
</dbReference>
<feature type="transmembrane region" description="Helical" evidence="11">
    <location>
        <begin position="177"/>
        <end position="197"/>
    </location>
</feature>
<keyword evidence="9 11" id="KW-0472">Membrane</keyword>
<reference evidence="12 14" key="1">
    <citation type="journal article" date="2012" name="Nature">
        <title>Algal genomes reveal evolutionary mosaicism and the fate of nucleomorphs.</title>
        <authorList>
            <consortium name="DOE Joint Genome Institute"/>
            <person name="Curtis B.A."/>
            <person name="Tanifuji G."/>
            <person name="Burki F."/>
            <person name="Gruber A."/>
            <person name="Irimia M."/>
            <person name="Maruyama S."/>
            <person name="Arias M.C."/>
            <person name="Ball S.G."/>
            <person name="Gile G.H."/>
            <person name="Hirakawa Y."/>
            <person name="Hopkins J.F."/>
            <person name="Kuo A."/>
            <person name="Rensing S.A."/>
            <person name="Schmutz J."/>
            <person name="Symeonidi A."/>
            <person name="Elias M."/>
            <person name="Eveleigh R.J."/>
            <person name="Herman E.K."/>
            <person name="Klute M.J."/>
            <person name="Nakayama T."/>
            <person name="Obornik M."/>
            <person name="Reyes-Prieto A."/>
            <person name="Armbrust E.V."/>
            <person name="Aves S.J."/>
            <person name="Beiko R.G."/>
            <person name="Coutinho P."/>
            <person name="Dacks J.B."/>
            <person name="Durnford D.G."/>
            <person name="Fast N.M."/>
            <person name="Green B.R."/>
            <person name="Grisdale C.J."/>
            <person name="Hempel F."/>
            <person name="Henrissat B."/>
            <person name="Hoppner M.P."/>
            <person name="Ishida K."/>
            <person name="Kim E."/>
            <person name="Koreny L."/>
            <person name="Kroth P.G."/>
            <person name="Liu Y."/>
            <person name="Malik S.B."/>
            <person name="Maier U.G."/>
            <person name="McRose D."/>
            <person name="Mock T."/>
            <person name="Neilson J.A."/>
            <person name="Onodera N.T."/>
            <person name="Poole A.M."/>
            <person name="Pritham E.J."/>
            <person name="Richards T.A."/>
            <person name="Rocap G."/>
            <person name="Roy S.W."/>
            <person name="Sarai C."/>
            <person name="Schaack S."/>
            <person name="Shirato S."/>
            <person name="Slamovits C.H."/>
            <person name="Spencer D.F."/>
            <person name="Suzuki S."/>
            <person name="Worden A.Z."/>
            <person name="Zauner S."/>
            <person name="Barry K."/>
            <person name="Bell C."/>
            <person name="Bharti A.K."/>
            <person name="Crow J.A."/>
            <person name="Grimwood J."/>
            <person name="Kramer R."/>
            <person name="Lindquist E."/>
            <person name="Lucas S."/>
            <person name="Salamov A."/>
            <person name="McFadden G.I."/>
            <person name="Lane C.E."/>
            <person name="Keeling P.J."/>
            <person name="Gray M.W."/>
            <person name="Grigoriev I.V."/>
            <person name="Archibald J.M."/>
        </authorList>
    </citation>
    <scope>NUCLEOTIDE SEQUENCE</scope>
    <source>
        <strain evidence="12 14">CCMP2712</strain>
    </source>
</reference>
<evidence type="ECO:0000256" key="8">
    <source>
        <dbReference type="ARBA" id="ARBA00022991"/>
    </source>
</evidence>
<dbReference type="SUPFAM" id="SSF81321">
    <property type="entry name" value="Family A G protein-coupled receptor-like"/>
    <property type="match status" value="1"/>
</dbReference>
<evidence type="ECO:0000313" key="14">
    <source>
        <dbReference type="Proteomes" id="UP000011087"/>
    </source>
</evidence>
<keyword evidence="5 11" id="KW-0812">Transmembrane</keyword>
<evidence type="ECO:0000256" key="2">
    <source>
        <dbReference type="ARBA" id="ARBA00008130"/>
    </source>
</evidence>
<evidence type="ECO:0000256" key="10">
    <source>
        <dbReference type="ARBA" id="ARBA00023170"/>
    </source>
</evidence>
<sequence length="218" mass="24203">MFIGAICFYALNYMREKTSLSHAVTFLLTCSGAIAYYSMWSGLGVTYKTSDTTPRVIFWGRYLGHLITYPLVLVDISIVFKLDNAQMIALVGYDLVMFMAGWIGSVSVGSHKYMWWFLSFIFAVLVIVQLASILSSEYATDNSKMLIYITMFATGVFPILWLLGSEGTAALGLSQEVGIACVTDLIATVGFGLYFLLNYDSFGVEESEETEALTNQYV</sequence>
<organism evidence="12">
    <name type="scientific">Guillardia theta (strain CCMP2712)</name>
    <name type="common">Cryptophyte</name>
    <dbReference type="NCBI Taxonomy" id="905079"/>
    <lineage>
        <taxon>Eukaryota</taxon>
        <taxon>Cryptophyceae</taxon>
        <taxon>Pyrenomonadales</taxon>
        <taxon>Geminigeraceae</taxon>
        <taxon>Guillardia</taxon>
    </lineage>
</organism>
<feature type="transmembrane region" description="Helical" evidence="11">
    <location>
        <begin position="59"/>
        <end position="80"/>
    </location>
</feature>
<dbReference type="RefSeq" id="XP_005841466.1">
    <property type="nucleotide sequence ID" value="XM_005841409.1"/>
</dbReference>
<dbReference type="Proteomes" id="UP000011087">
    <property type="component" value="Unassembled WGS sequence"/>
</dbReference>
<dbReference type="EMBL" id="JH992967">
    <property type="protein sequence ID" value="EKX54486.1"/>
    <property type="molecule type" value="Genomic_DNA"/>
</dbReference>
<dbReference type="OrthoDB" id="10261467at2759"/>
<evidence type="ECO:0000256" key="3">
    <source>
        <dbReference type="ARBA" id="ARBA00022543"/>
    </source>
</evidence>
<keyword evidence="4" id="KW-0716">Sensory transduction</keyword>
<reference evidence="13" key="3">
    <citation type="submission" date="2015-06" db="UniProtKB">
        <authorList>
            <consortium name="EnsemblProtists"/>
        </authorList>
    </citation>
    <scope>IDENTIFICATION</scope>
</reference>
<dbReference type="GO" id="GO:0009881">
    <property type="term" value="F:photoreceptor activity"/>
    <property type="evidence" value="ECO:0007669"/>
    <property type="project" value="UniProtKB-KW"/>
</dbReference>
<name>L1K0X2_GUITC</name>
<evidence type="ECO:0008006" key="15">
    <source>
        <dbReference type="Google" id="ProtNLM"/>
    </source>
</evidence>
<gene>
    <name evidence="12" type="ORF">GUITHDRAFT_150025</name>
</gene>
<keyword evidence="6" id="KW-0681">Retinal protein</keyword>
<dbReference type="InterPro" id="IPR001425">
    <property type="entry name" value="Arc/bac/fun_rhodopsins"/>
</dbReference>
<feature type="transmembrane region" description="Helical" evidence="11">
    <location>
        <begin position="113"/>
        <end position="134"/>
    </location>
</feature>
<dbReference type="Pfam" id="PF01036">
    <property type="entry name" value="Bac_rhodopsin"/>
    <property type="match status" value="1"/>
</dbReference>
<dbReference type="PRINTS" id="PR00251">
    <property type="entry name" value="BACTRLOPSIN"/>
</dbReference>
<feature type="transmembrane region" description="Helical" evidence="11">
    <location>
        <begin position="20"/>
        <end position="39"/>
    </location>
</feature>
<comment type="subcellular location">
    <subcellularLocation>
        <location evidence="1">Membrane</location>
        <topology evidence="1">Multi-pass membrane protein</topology>
    </subcellularLocation>
</comment>